<accession>A0ABV1KHK6</accession>
<sequence length="110" mass="10973">MNGFQLTWLAAGVVLALFAARAWVVESRRDRLSTPGTAQRVLTGAVALSVVGLAVLLTLNGGLTLVDLIVNGEPELGTPSDVSPIAGLPPGDPAADPAAPIAPPAPADGS</sequence>
<keyword evidence="2" id="KW-1133">Transmembrane helix</keyword>
<gene>
    <name evidence="3" type="ORF">WIS52_24630</name>
</gene>
<feature type="compositionally biased region" description="Pro residues" evidence="1">
    <location>
        <begin position="100"/>
        <end position="110"/>
    </location>
</feature>
<name>A0ABV1KHK6_9PSEU</name>
<reference evidence="3 4" key="1">
    <citation type="submission" date="2024-03" db="EMBL/GenBank/DDBJ databases">
        <title>Draft genome sequence of Pseudonocardia nematodicida JCM 31783.</title>
        <authorList>
            <person name="Butdee W."/>
            <person name="Duangmal K."/>
        </authorList>
    </citation>
    <scope>NUCLEOTIDE SEQUENCE [LARGE SCALE GENOMIC DNA]</scope>
    <source>
        <strain evidence="3 4">JCM 31783</strain>
    </source>
</reference>
<comment type="caution">
    <text evidence="3">The sequence shown here is derived from an EMBL/GenBank/DDBJ whole genome shotgun (WGS) entry which is preliminary data.</text>
</comment>
<feature type="region of interest" description="Disordered" evidence="1">
    <location>
        <begin position="79"/>
        <end position="110"/>
    </location>
</feature>
<evidence type="ECO:0000313" key="4">
    <source>
        <dbReference type="Proteomes" id="UP001494902"/>
    </source>
</evidence>
<evidence type="ECO:0000256" key="1">
    <source>
        <dbReference type="SAM" id="MobiDB-lite"/>
    </source>
</evidence>
<dbReference type="EMBL" id="JBEDNQ010000011">
    <property type="protein sequence ID" value="MEQ3553671.1"/>
    <property type="molecule type" value="Genomic_DNA"/>
</dbReference>
<proteinExistence type="predicted"/>
<evidence type="ECO:0000256" key="2">
    <source>
        <dbReference type="SAM" id="Phobius"/>
    </source>
</evidence>
<protein>
    <submittedName>
        <fullName evidence="3">Uncharacterized protein</fullName>
    </submittedName>
</protein>
<dbReference type="RefSeq" id="WP_349300737.1">
    <property type="nucleotide sequence ID" value="NZ_JBEDNQ010000011.1"/>
</dbReference>
<organism evidence="3 4">
    <name type="scientific">Pseudonocardia nematodicida</name>
    <dbReference type="NCBI Taxonomy" id="1206997"/>
    <lineage>
        <taxon>Bacteria</taxon>
        <taxon>Bacillati</taxon>
        <taxon>Actinomycetota</taxon>
        <taxon>Actinomycetes</taxon>
        <taxon>Pseudonocardiales</taxon>
        <taxon>Pseudonocardiaceae</taxon>
        <taxon>Pseudonocardia</taxon>
    </lineage>
</organism>
<keyword evidence="4" id="KW-1185">Reference proteome</keyword>
<keyword evidence="2" id="KW-0812">Transmembrane</keyword>
<feature type="transmembrane region" description="Helical" evidence="2">
    <location>
        <begin position="46"/>
        <end position="70"/>
    </location>
</feature>
<dbReference type="Proteomes" id="UP001494902">
    <property type="component" value="Unassembled WGS sequence"/>
</dbReference>
<evidence type="ECO:0000313" key="3">
    <source>
        <dbReference type="EMBL" id="MEQ3553671.1"/>
    </source>
</evidence>
<feature type="compositionally biased region" description="Low complexity" evidence="1">
    <location>
        <begin position="84"/>
        <end position="99"/>
    </location>
</feature>
<keyword evidence="2" id="KW-0472">Membrane</keyword>